<proteinExistence type="predicted"/>
<dbReference type="RefSeq" id="WP_269137957.1">
    <property type="nucleotide sequence ID" value="NZ_JBEZHA010000001.1"/>
</dbReference>
<evidence type="ECO:0000313" key="1">
    <source>
        <dbReference type="EMBL" id="MEE4587388.1"/>
    </source>
</evidence>
<dbReference type="AlphaFoldDB" id="A0ABD5JIB7"/>
<gene>
    <name evidence="1" type="ORF">V2K49_30500</name>
</gene>
<dbReference type="Proteomes" id="UP001354649">
    <property type="component" value="Unassembled WGS sequence"/>
</dbReference>
<comment type="caution">
    <text evidence="1">The sequence shown here is derived from an EMBL/GenBank/DDBJ whole genome shotgun (WGS) entry which is preliminary data.</text>
</comment>
<reference evidence="1 2" key="1">
    <citation type="submission" date="2023-11" db="EMBL/GenBank/DDBJ databases">
        <title>30 novel species of actinomycetes from the DSMZ collection.</title>
        <authorList>
            <person name="Nouioui I."/>
        </authorList>
    </citation>
    <scope>NUCLEOTIDE SEQUENCE [LARGE SCALE GENOMIC DNA]</scope>
    <source>
        <strain evidence="1 2">DSM 41602</strain>
    </source>
</reference>
<accession>A0ABD5JIB7</accession>
<protein>
    <submittedName>
        <fullName evidence="1">Uncharacterized protein</fullName>
    </submittedName>
</protein>
<organism evidence="1 2">
    <name type="scientific">Streptomyces antimycoticus</name>
    <dbReference type="NCBI Taxonomy" id="68175"/>
    <lineage>
        <taxon>Bacteria</taxon>
        <taxon>Bacillati</taxon>
        <taxon>Actinomycetota</taxon>
        <taxon>Actinomycetes</taxon>
        <taxon>Kitasatosporales</taxon>
        <taxon>Streptomycetaceae</taxon>
        <taxon>Streptomyces</taxon>
        <taxon>Streptomyces violaceusniger group</taxon>
    </lineage>
</organism>
<sequence length="43" mass="4306">MCAHTGRAHSVTGQDARDALSVALAAIQSVTTNGPVRVGDTVA</sequence>
<name>A0ABD5JIB7_9ACTN</name>
<evidence type="ECO:0000313" key="2">
    <source>
        <dbReference type="Proteomes" id="UP001354649"/>
    </source>
</evidence>
<dbReference type="EMBL" id="JAZBJQ010000024">
    <property type="protein sequence ID" value="MEE4587388.1"/>
    <property type="molecule type" value="Genomic_DNA"/>
</dbReference>